<dbReference type="PROSITE" id="PS51975">
    <property type="entry name" value="RNASE_H_2"/>
    <property type="match status" value="1"/>
</dbReference>
<dbReference type="RefSeq" id="WP_079654097.1">
    <property type="nucleotide sequence ID" value="NZ_LT670846.1"/>
</dbReference>
<evidence type="ECO:0000256" key="1">
    <source>
        <dbReference type="ARBA" id="ARBA00000077"/>
    </source>
</evidence>
<dbReference type="InterPro" id="IPR036397">
    <property type="entry name" value="RNaseH_sf"/>
</dbReference>
<evidence type="ECO:0000256" key="2">
    <source>
        <dbReference type="ARBA" id="ARBA00001946"/>
    </source>
</evidence>
<dbReference type="EMBL" id="LT670846">
    <property type="protein sequence ID" value="SHK42307.1"/>
    <property type="molecule type" value="Genomic_DNA"/>
</dbReference>
<dbReference type="InterPro" id="IPR024567">
    <property type="entry name" value="RNase_HII/HIII_dom"/>
</dbReference>
<comment type="cofactor">
    <cofactor evidence="2">
        <name>Mg(2+)</name>
        <dbReference type="ChEBI" id="CHEBI:18420"/>
    </cofactor>
</comment>
<keyword evidence="11 14" id="KW-0255">Endonuclease</keyword>
<keyword evidence="9 14" id="KW-0540">Nuclease</keyword>
<comment type="subcellular location">
    <subcellularLocation>
        <location evidence="4 14">Cytoplasm</location>
    </subcellularLocation>
</comment>
<evidence type="ECO:0000256" key="11">
    <source>
        <dbReference type="ARBA" id="ARBA00022759"/>
    </source>
</evidence>
<dbReference type="InterPro" id="IPR001352">
    <property type="entry name" value="RNase_HII/HIII"/>
</dbReference>
<organism evidence="18 19">
    <name type="scientific">Thermocrinis minervae</name>
    <dbReference type="NCBI Taxonomy" id="381751"/>
    <lineage>
        <taxon>Bacteria</taxon>
        <taxon>Pseudomonadati</taxon>
        <taxon>Aquificota</taxon>
        <taxon>Aquificia</taxon>
        <taxon>Aquificales</taxon>
        <taxon>Aquificaceae</taxon>
        <taxon>Thermocrinis</taxon>
    </lineage>
</organism>
<comment type="function">
    <text evidence="3 14 16">Endonuclease that specifically degrades the RNA of RNA-DNA hybrids.</text>
</comment>
<keyword evidence="13 14" id="KW-0464">Manganese</keyword>
<evidence type="ECO:0000256" key="3">
    <source>
        <dbReference type="ARBA" id="ARBA00004065"/>
    </source>
</evidence>
<accession>A0A1M6SCP4</accession>
<evidence type="ECO:0000256" key="4">
    <source>
        <dbReference type="ARBA" id="ARBA00004496"/>
    </source>
</evidence>
<dbReference type="PANTHER" id="PTHR10954">
    <property type="entry name" value="RIBONUCLEASE H2 SUBUNIT A"/>
    <property type="match status" value="1"/>
</dbReference>
<protein>
    <recommendedName>
        <fullName evidence="7 14">Ribonuclease HII</fullName>
        <shortName evidence="14">RNase HII</shortName>
        <ecNumber evidence="6 14">3.1.26.4</ecNumber>
    </recommendedName>
</protein>
<comment type="cofactor">
    <cofactor evidence="14 15">
        <name>Mn(2+)</name>
        <dbReference type="ChEBI" id="CHEBI:29035"/>
    </cofactor>
    <cofactor evidence="14 15">
        <name>Mg(2+)</name>
        <dbReference type="ChEBI" id="CHEBI:18420"/>
    </cofactor>
    <text evidence="14 15">Manganese or magnesium. Binds 1 divalent metal ion per monomer in the absence of substrate. May bind a second metal ion after substrate binding.</text>
</comment>
<feature type="binding site" evidence="14 15">
    <location>
        <position position="111"/>
    </location>
    <ligand>
        <name>a divalent metal cation</name>
        <dbReference type="ChEBI" id="CHEBI:60240"/>
    </ligand>
</feature>
<evidence type="ECO:0000256" key="7">
    <source>
        <dbReference type="ARBA" id="ARBA00019179"/>
    </source>
</evidence>
<keyword evidence="12 14" id="KW-0378">Hydrolase</keyword>
<evidence type="ECO:0000256" key="13">
    <source>
        <dbReference type="ARBA" id="ARBA00023211"/>
    </source>
</evidence>
<evidence type="ECO:0000313" key="19">
    <source>
        <dbReference type="Proteomes" id="UP000189810"/>
    </source>
</evidence>
<dbReference type="GO" id="GO:0003723">
    <property type="term" value="F:RNA binding"/>
    <property type="evidence" value="ECO:0007669"/>
    <property type="project" value="UniProtKB-UniRule"/>
</dbReference>
<evidence type="ECO:0000256" key="12">
    <source>
        <dbReference type="ARBA" id="ARBA00022801"/>
    </source>
</evidence>
<dbReference type="NCBIfam" id="NF000595">
    <property type="entry name" value="PRK00015.1-3"/>
    <property type="match status" value="1"/>
</dbReference>
<comment type="similarity">
    <text evidence="5 14 16">Belongs to the RNase HII family.</text>
</comment>
<dbReference type="SUPFAM" id="SSF53098">
    <property type="entry name" value="Ribonuclease H-like"/>
    <property type="match status" value="1"/>
</dbReference>
<dbReference type="GO" id="GO:0005737">
    <property type="term" value="C:cytoplasm"/>
    <property type="evidence" value="ECO:0007669"/>
    <property type="project" value="UniProtKB-SubCell"/>
</dbReference>
<dbReference type="GO" id="GO:0030145">
    <property type="term" value="F:manganese ion binding"/>
    <property type="evidence" value="ECO:0007669"/>
    <property type="project" value="UniProtKB-UniRule"/>
</dbReference>
<dbReference type="PANTHER" id="PTHR10954:SF18">
    <property type="entry name" value="RIBONUCLEASE HII"/>
    <property type="match status" value="1"/>
</dbReference>
<dbReference type="Pfam" id="PF01351">
    <property type="entry name" value="RNase_HII"/>
    <property type="match status" value="1"/>
</dbReference>
<keyword evidence="8 14" id="KW-0963">Cytoplasm</keyword>
<dbReference type="Proteomes" id="UP000189810">
    <property type="component" value="Chromosome I"/>
</dbReference>
<evidence type="ECO:0000256" key="5">
    <source>
        <dbReference type="ARBA" id="ARBA00007383"/>
    </source>
</evidence>
<dbReference type="InterPro" id="IPR012337">
    <property type="entry name" value="RNaseH-like_sf"/>
</dbReference>
<proteinExistence type="inferred from homology"/>
<gene>
    <name evidence="14" type="primary">rnhB</name>
    <name evidence="18" type="ORF">SAMN05444391_0971</name>
</gene>
<evidence type="ECO:0000256" key="14">
    <source>
        <dbReference type="HAMAP-Rule" id="MF_00052"/>
    </source>
</evidence>
<dbReference type="GO" id="GO:0043137">
    <property type="term" value="P:DNA replication, removal of RNA primer"/>
    <property type="evidence" value="ECO:0007669"/>
    <property type="project" value="TreeGrafter"/>
</dbReference>
<keyword evidence="19" id="KW-1185">Reference proteome</keyword>
<feature type="binding site" evidence="14 15">
    <location>
        <position position="20"/>
    </location>
    <ligand>
        <name>a divalent metal cation</name>
        <dbReference type="ChEBI" id="CHEBI:60240"/>
    </ligand>
</feature>
<feature type="binding site" evidence="14 15">
    <location>
        <position position="19"/>
    </location>
    <ligand>
        <name>a divalent metal cation</name>
        <dbReference type="ChEBI" id="CHEBI:60240"/>
    </ligand>
</feature>
<dbReference type="GO" id="GO:0032299">
    <property type="term" value="C:ribonuclease H2 complex"/>
    <property type="evidence" value="ECO:0007669"/>
    <property type="project" value="TreeGrafter"/>
</dbReference>
<dbReference type="GO" id="GO:0004523">
    <property type="term" value="F:RNA-DNA hybrid ribonuclease activity"/>
    <property type="evidence" value="ECO:0007669"/>
    <property type="project" value="UniProtKB-UniRule"/>
</dbReference>
<evidence type="ECO:0000313" key="18">
    <source>
        <dbReference type="EMBL" id="SHK42307.1"/>
    </source>
</evidence>
<evidence type="ECO:0000256" key="8">
    <source>
        <dbReference type="ARBA" id="ARBA00022490"/>
    </source>
</evidence>
<dbReference type="OrthoDB" id="9803420at2"/>
<dbReference type="AlphaFoldDB" id="A0A1M6SCP4"/>
<evidence type="ECO:0000256" key="10">
    <source>
        <dbReference type="ARBA" id="ARBA00022723"/>
    </source>
</evidence>
<evidence type="ECO:0000256" key="6">
    <source>
        <dbReference type="ARBA" id="ARBA00012180"/>
    </source>
</evidence>
<name>A0A1M6SCP4_9AQUI</name>
<evidence type="ECO:0000256" key="9">
    <source>
        <dbReference type="ARBA" id="ARBA00022722"/>
    </source>
</evidence>
<feature type="domain" description="RNase H type-2" evidence="17">
    <location>
        <begin position="13"/>
        <end position="200"/>
    </location>
</feature>
<dbReference type="HAMAP" id="MF_00052_B">
    <property type="entry name" value="RNase_HII_B"/>
    <property type="match status" value="1"/>
</dbReference>
<reference evidence="18 19" key="1">
    <citation type="submission" date="2016-11" db="EMBL/GenBank/DDBJ databases">
        <authorList>
            <person name="Jaros S."/>
            <person name="Januszkiewicz K."/>
            <person name="Wedrychowicz H."/>
        </authorList>
    </citation>
    <scope>NUCLEOTIDE SEQUENCE [LARGE SCALE GENOMIC DNA]</scope>
    <source>
        <strain evidence="18 19">DSM 19557</strain>
    </source>
</reference>
<dbReference type="CDD" id="cd07182">
    <property type="entry name" value="RNase_HII_bacteria_HII_like"/>
    <property type="match status" value="1"/>
</dbReference>
<comment type="catalytic activity">
    <reaction evidence="1 14 15 16">
        <text>Endonucleolytic cleavage to 5'-phosphomonoester.</text>
        <dbReference type="EC" id="3.1.26.4"/>
    </reaction>
</comment>
<dbReference type="GO" id="GO:0006298">
    <property type="term" value="P:mismatch repair"/>
    <property type="evidence" value="ECO:0007669"/>
    <property type="project" value="TreeGrafter"/>
</dbReference>
<evidence type="ECO:0000259" key="17">
    <source>
        <dbReference type="PROSITE" id="PS51975"/>
    </source>
</evidence>
<sequence>MTEYEERFWREGKLVAGVDEVGRGPIAGPVVACAVILPPFTKPFLKGDSKKLSPEEREETFLKIKEIALAIGTAVVDSVVIDRTNILKATKLAMRRALEDLKHPFHVVISDYVKLEGYECIALVKGDERSISCACASVVAKVLRDRIMEHYHKVFPEYGFERHKGYPTSEHVKMVKLHGKSPIHRKSFMPIKRMLFDAYTSTS</sequence>
<keyword evidence="10 14" id="KW-0479">Metal-binding</keyword>
<evidence type="ECO:0000256" key="16">
    <source>
        <dbReference type="RuleBase" id="RU003515"/>
    </source>
</evidence>
<evidence type="ECO:0000256" key="15">
    <source>
        <dbReference type="PROSITE-ProRule" id="PRU01319"/>
    </source>
</evidence>
<dbReference type="EC" id="3.1.26.4" evidence="6 14"/>
<dbReference type="STRING" id="381751.SAMN05444391_0971"/>
<dbReference type="InterPro" id="IPR022898">
    <property type="entry name" value="RNase_HII"/>
</dbReference>
<dbReference type="Gene3D" id="3.30.420.10">
    <property type="entry name" value="Ribonuclease H-like superfamily/Ribonuclease H"/>
    <property type="match status" value="1"/>
</dbReference>